<reference evidence="2" key="2">
    <citation type="submission" date="2015-01" db="EMBL/GenBank/DDBJ databases">
        <title>Evolutionary Origins and Diversification of the Mycorrhizal Mutualists.</title>
        <authorList>
            <consortium name="DOE Joint Genome Institute"/>
            <consortium name="Mycorrhizal Genomics Consortium"/>
            <person name="Kohler A."/>
            <person name="Kuo A."/>
            <person name="Nagy L.G."/>
            <person name="Floudas D."/>
            <person name="Copeland A."/>
            <person name="Barry K.W."/>
            <person name="Cichocki N."/>
            <person name="Veneault-Fourrey C."/>
            <person name="LaButti K."/>
            <person name="Lindquist E.A."/>
            <person name="Lipzen A."/>
            <person name="Lundell T."/>
            <person name="Morin E."/>
            <person name="Murat C."/>
            <person name="Riley R."/>
            <person name="Ohm R."/>
            <person name="Sun H."/>
            <person name="Tunlid A."/>
            <person name="Henrissat B."/>
            <person name="Grigoriev I.V."/>
            <person name="Hibbett D.S."/>
            <person name="Martin F."/>
        </authorList>
    </citation>
    <scope>NUCLEOTIDE SEQUENCE [LARGE SCALE GENOMIC DNA]</scope>
    <source>
        <strain evidence="2">MAFF 305830</strain>
    </source>
</reference>
<evidence type="ECO:0000313" key="1">
    <source>
        <dbReference type="EMBL" id="KIM31424.1"/>
    </source>
</evidence>
<dbReference type="HOGENOM" id="CLU_056292_1_0_1"/>
<feature type="non-terminal residue" evidence="1">
    <location>
        <position position="1"/>
    </location>
</feature>
<dbReference type="OrthoDB" id="421671at2759"/>
<gene>
    <name evidence="1" type="ORF">M408DRAFT_327637</name>
</gene>
<dbReference type="EMBL" id="KN824282">
    <property type="protein sequence ID" value="KIM31424.1"/>
    <property type="molecule type" value="Genomic_DNA"/>
</dbReference>
<reference evidence="1 2" key="1">
    <citation type="submission" date="2014-04" db="EMBL/GenBank/DDBJ databases">
        <authorList>
            <consortium name="DOE Joint Genome Institute"/>
            <person name="Kuo A."/>
            <person name="Zuccaro A."/>
            <person name="Kohler A."/>
            <person name="Nagy L.G."/>
            <person name="Floudas D."/>
            <person name="Copeland A."/>
            <person name="Barry K.W."/>
            <person name="Cichocki N."/>
            <person name="Veneault-Fourrey C."/>
            <person name="LaButti K."/>
            <person name="Lindquist E.A."/>
            <person name="Lipzen A."/>
            <person name="Lundell T."/>
            <person name="Morin E."/>
            <person name="Murat C."/>
            <person name="Sun H."/>
            <person name="Tunlid A."/>
            <person name="Henrissat B."/>
            <person name="Grigoriev I.V."/>
            <person name="Hibbett D.S."/>
            <person name="Martin F."/>
            <person name="Nordberg H.P."/>
            <person name="Cantor M.N."/>
            <person name="Hua S.X."/>
        </authorList>
    </citation>
    <scope>NUCLEOTIDE SEQUENCE [LARGE SCALE GENOMIC DNA]</scope>
    <source>
        <strain evidence="1 2">MAFF 305830</strain>
    </source>
</reference>
<sequence length="236" mass="25707">MSNTDGVKIRKVTDSISIFSRPFTRFGILPLGGRSIAVKLSNGGVWVLASTPPTEATKKEIDSLGHVAYIVSPNLDHHWFLTAFKEAYPSAKLIGSGQLAEKRQDLKFDGLYMKDAEGTTYGFEDDITAIPFAGTALADIAFYHKPTKTLIVGDLVYNLPNTESMPSIFNGLFKTFSPGGSIHKKLIAGSIQNRETVAAAAKAVDALDIERIIPLHGDVIDKEAHTKWKLAYAELL</sequence>
<organism evidence="1 2">
    <name type="scientific">Serendipita vermifera MAFF 305830</name>
    <dbReference type="NCBI Taxonomy" id="933852"/>
    <lineage>
        <taxon>Eukaryota</taxon>
        <taxon>Fungi</taxon>
        <taxon>Dikarya</taxon>
        <taxon>Basidiomycota</taxon>
        <taxon>Agaricomycotina</taxon>
        <taxon>Agaricomycetes</taxon>
        <taxon>Sebacinales</taxon>
        <taxon>Serendipitaceae</taxon>
        <taxon>Serendipita</taxon>
    </lineage>
</organism>
<dbReference type="Proteomes" id="UP000054097">
    <property type="component" value="Unassembled WGS sequence"/>
</dbReference>
<accession>A0A0C3BGY0</accession>
<name>A0A0C3BGY0_SERVB</name>
<dbReference type="PANTHER" id="PTHR33835:SF1">
    <property type="entry name" value="METALLO-BETA-LACTAMASE DOMAIN-CONTAINING PROTEIN"/>
    <property type="match status" value="1"/>
</dbReference>
<evidence type="ECO:0008006" key="3">
    <source>
        <dbReference type="Google" id="ProtNLM"/>
    </source>
</evidence>
<keyword evidence="2" id="KW-1185">Reference proteome</keyword>
<dbReference type="AlphaFoldDB" id="A0A0C3BGY0"/>
<protein>
    <recommendedName>
        <fullName evidence="3">Metallo-beta-lactamase domain-containing protein</fullName>
    </recommendedName>
</protein>
<evidence type="ECO:0000313" key="2">
    <source>
        <dbReference type="Proteomes" id="UP000054097"/>
    </source>
</evidence>
<dbReference type="InterPro" id="IPR025638">
    <property type="entry name" value="DUF4336"/>
</dbReference>
<dbReference type="SUPFAM" id="SSF56281">
    <property type="entry name" value="Metallo-hydrolase/oxidoreductase"/>
    <property type="match status" value="1"/>
</dbReference>
<dbReference type="Gene3D" id="3.60.15.10">
    <property type="entry name" value="Ribonuclease Z/Hydroxyacylglutathione hydrolase-like"/>
    <property type="match status" value="1"/>
</dbReference>
<dbReference type="PANTHER" id="PTHR33835">
    <property type="entry name" value="YALI0C07656P"/>
    <property type="match status" value="1"/>
</dbReference>
<proteinExistence type="predicted"/>
<dbReference type="InterPro" id="IPR036866">
    <property type="entry name" value="RibonucZ/Hydroxyglut_hydro"/>
</dbReference>